<dbReference type="AlphaFoldDB" id="A0A8H5F5R2"/>
<reference evidence="1 2" key="1">
    <citation type="journal article" date="2020" name="ISME J.">
        <title>Uncovering the hidden diversity of litter-decomposition mechanisms in mushroom-forming fungi.</title>
        <authorList>
            <person name="Floudas D."/>
            <person name="Bentzer J."/>
            <person name="Ahren D."/>
            <person name="Johansson T."/>
            <person name="Persson P."/>
            <person name="Tunlid A."/>
        </authorList>
    </citation>
    <scope>NUCLEOTIDE SEQUENCE [LARGE SCALE GENOMIC DNA]</scope>
    <source>
        <strain evidence="1 2">CBS 175.51</strain>
    </source>
</reference>
<comment type="caution">
    <text evidence="1">The sequence shown here is derived from an EMBL/GenBank/DDBJ whole genome shotgun (WGS) entry which is preliminary data.</text>
</comment>
<keyword evidence="2" id="KW-1185">Reference proteome</keyword>
<sequence>MFSSQTFSSAPAVWDQRQLFLRKLYNVTVAATPNRRTEEEFMLNYSHIAAKAVMSQCGKKSNVFTGPYITEDDIVTHAEGLNTLVLKRRSLVGPSHFQKGQDGFAFVDPDNSSYLWKTLDLYQIASLGYWDDPLLNQQWTFKQHAFLIFVEANEKKTTPRWHQYMGVFYIRIFDEFTLDNFADQKHAINDHVTLEVQRSMEEDPEVAERSSLVIFQMVAEDLHGPRNPFSTPAEES</sequence>
<organism evidence="1 2">
    <name type="scientific">Ephemerocybe angulata</name>
    <dbReference type="NCBI Taxonomy" id="980116"/>
    <lineage>
        <taxon>Eukaryota</taxon>
        <taxon>Fungi</taxon>
        <taxon>Dikarya</taxon>
        <taxon>Basidiomycota</taxon>
        <taxon>Agaricomycotina</taxon>
        <taxon>Agaricomycetes</taxon>
        <taxon>Agaricomycetidae</taxon>
        <taxon>Agaricales</taxon>
        <taxon>Agaricineae</taxon>
        <taxon>Psathyrellaceae</taxon>
        <taxon>Ephemerocybe</taxon>
    </lineage>
</organism>
<evidence type="ECO:0000313" key="1">
    <source>
        <dbReference type="EMBL" id="KAF5324567.1"/>
    </source>
</evidence>
<dbReference type="Proteomes" id="UP000541558">
    <property type="component" value="Unassembled WGS sequence"/>
</dbReference>
<proteinExistence type="predicted"/>
<protein>
    <submittedName>
        <fullName evidence="1">Uncharacterized protein</fullName>
    </submittedName>
</protein>
<accession>A0A8H5F5R2</accession>
<name>A0A8H5F5R2_9AGAR</name>
<dbReference type="OrthoDB" id="2828187at2759"/>
<dbReference type="EMBL" id="JAACJK010000164">
    <property type="protein sequence ID" value="KAF5324567.1"/>
    <property type="molecule type" value="Genomic_DNA"/>
</dbReference>
<gene>
    <name evidence="1" type="ORF">D9611_004154</name>
</gene>
<evidence type="ECO:0000313" key="2">
    <source>
        <dbReference type="Proteomes" id="UP000541558"/>
    </source>
</evidence>